<proteinExistence type="predicted"/>
<evidence type="ECO:0000313" key="1">
    <source>
        <dbReference type="EMBL" id="MBM3274860.1"/>
    </source>
</evidence>
<dbReference type="EMBL" id="VGJX01000355">
    <property type="protein sequence ID" value="MBM3274860.1"/>
    <property type="molecule type" value="Genomic_DNA"/>
</dbReference>
<accession>A0A937X629</accession>
<gene>
    <name evidence="1" type="ORF">FJZ00_06890</name>
</gene>
<comment type="caution">
    <text evidence="1">The sequence shown here is derived from an EMBL/GenBank/DDBJ whole genome shotgun (WGS) entry which is preliminary data.</text>
</comment>
<feature type="non-terminal residue" evidence="1">
    <location>
        <position position="1"/>
    </location>
</feature>
<evidence type="ECO:0008006" key="3">
    <source>
        <dbReference type="Google" id="ProtNLM"/>
    </source>
</evidence>
<reference evidence="1 2" key="1">
    <citation type="submission" date="2019-03" db="EMBL/GenBank/DDBJ databases">
        <title>Lake Tanganyika Metagenome-Assembled Genomes (MAGs).</title>
        <authorList>
            <person name="Tran P."/>
        </authorList>
    </citation>
    <scope>NUCLEOTIDE SEQUENCE [LARGE SCALE GENOMIC DNA]</scope>
    <source>
        <strain evidence="1">K_DeepCast_65m_m2_236</strain>
    </source>
</reference>
<sequence length="148" mass="16449">LLDMLASGELAPPPDRIVMVGPLIAFRNRWVPWVWLLGPFRPASYAPLQQLADLVGRVRRELSSGILVDPDFKLLVVQSRGDPTCDPAGIERLRNGFRGGEVQVEEIVSHRHMPVAMGDEEGPWTDVERAERQRILRAISVFLSGSAS</sequence>
<dbReference type="InterPro" id="IPR029058">
    <property type="entry name" value="AB_hydrolase_fold"/>
</dbReference>
<organism evidence="1 2">
    <name type="scientific">Candidatus Tanganyikabacteria bacterium</name>
    <dbReference type="NCBI Taxonomy" id="2961651"/>
    <lineage>
        <taxon>Bacteria</taxon>
        <taxon>Bacillati</taxon>
        <taxon>Candidatus Sericytochromatia</taxon>
        <taxon>Candidatus Tanganyikabacteria</taxon>
    </lineage>
</organism>
<evidence type="ECO:0000313" key="2">
    <source>
        <dbReference type="Proteomes" id="UP000703893"/>
    </source>
</evidence>
<name>A0A937X629_9BACT</name>
<dbReference type="SUPFAM" id="SSF53474">
    <property type="entry name" value="alpha/beta-Hydrolases"/>
    <property type="match status" value="1"/>
</dbReference>
<protein>
    <recommendedName>
        <fullName evidence="3">Alpha/beta hydrolase</fullName>
    </recommendedName>
</protein>
<dbReference type="Proteomes" id="UP000703893">
    <property type="component" value="Unassembled WGS sequence"/>
</dbReference>
<dbReference type="AlphaFoldDB" id="A0A937X629"/>